<dbReference type="HOGENOM" id="CLU_256005_0_0_1"/>
<feature type="region of interest" description="Disordered" evidence="1">
    <location>
        <begin position="56"/>
        <end position="78"/>
    </location>
</feature>
<feature type="compositionally biased region" description="Basic and acidic residues" evidence="1">
    <location>
        <begin position="895"/>
        <end position="906"/>
    </location>
</feature>
<feature type="compositionally biased region" description="Low complexity" evidence="1">
    <location>
        <begin position="925"/>
        <end position="934"/>
    </location>
</feature>
<feature type="non-terminal residue" evidence="3">
    <location>
        <position position="1"/>
    </location>
</feature>
<feature type="compositionally biased region" description="Low complexity" evidence="1">
    <location>
        <begin position="472"/>
        <end position="502"/>
    </location>
</feature>
<feature type="compositionally biased region" description="Basic and acidic residues" evidence="1">
    <location>
        <begin position="947"/>
        <end position="957"/>
    </location>
</feature>
<feature type="region of interest" description="Disordered" evidence="1">
    <location>
        <begin position="438"/>
        <end position="457"/>
    </location>
</feature>
<evidence type="ECO:0000313" key="5">
    <source>
        <dbReference type="Proteomes" id="UP000019118"/>
    </source>
</evidence>
<reference evidence="4" key="2">
    <citation type="submission" date="2024-08" db="UniProtKB">
        <authorList>
            <consortium name="EnsemblMetazoa"/>
        </authorList>
    </citation>
    <scope>IDENTIFICATION</scope>
</reference>
<feature type="region of interest" description="Disordered" evidence="1">
    <location>
        <begin position="946"/>
        <end position="973"/>
    </location>
</feature>
<feature type="chain" id="PRO_5010971843" evidence="2">
    <location>
        <begin position="24"/>
        <end position="1305"/>
    </location>
</feature>
<keyword evidence="5" id="KW-1185">Reference proteome</keyword>
<evidence type="ECO:0000313" key="4">
    <source>
        <dbReference type="EnsemblMetazoa" id="XP_019770774.1"/>
    </source>
</evidence>
<protein>
    <submittedName>
        <fullName evidence="3 4">Uncharacterized protein</fullName>
    </submittedName>
</protein>
<evidence type="ECO:0000256" key="2">
    <source>
        <dbReference type="SAM" id="SignalP"/>
    </source>
</evidence>
<proteinExistence type="predicted"/>
<evidence type="ECO:0000256" key="1">
    <source>
        <dbReference type="SAM" id="MobiDB-lite"/>
    </source>
</evidence>
<sequence>MELKHTVLVILVSTGLIVQRVRCSEAAVLMGGHRDNVNRTEPPPTFDEYYDYSDYTESAETQPTNKTDSEEIPNPSPLVLPGYNLPENIFNKGKPFYAEKDPLTGKIDLDHKSPSLKAAEGDSYEYLDDQPSDIYDKKNIDRKDGSISYGSHKQADVNQLTPNFHDFLNLPVKYNPNKYVYPLISSSYASTKIQGSVNKFHNHKDSFGVQKTTTTKKPASYHSTVSSYSYRTTQRTMATTPVSTTTTTKPTTVRRYPELTTPLVTVLNSSMSHPSFSDEYEYNEEVLATTTSEKPRKPSTTQNVRDVFLTTSTQAPTNRVMSLFEQLFGDYDETVSTTQATVPPASTTTSKPASPTTTQGYYPNIHAGPIPNVLTGSNMGLEQSYEYEEDYNDENIQDSIPVENKVHANIDDLSLSVEPLKPVTKLMLVNKTLHEDKGKLEKKPIAPKPDLSKNKPFPVKSSTYSDFAVQKTTATSTTTTTTTTTTTSRPPSISPTTYRPTTPRVTSLPLGENHISPPPFNKDPIIVATQNLREKLNSEKVAAKQQPQLILQPPQDYQRPPNLPPSSTNFHIAPGQDTMSLVVGHHQSVGDGGQYVGTALKENLFDSKPFTPLFGPEGGFAHPNQHLQIGLQPPQASEATGSAVTIQPMQNSEASLAIGMPVNGMKQVPGQVMDATLETDGHVNFPIPQGQSERNKVVFPEEKKPAQSHQQPNREVLKLNSKPMYHQLPSDLTPPKEHDLGALPPRYADRPMRPPWDPRPGHFYSGKPEYVRPPRPNPTEVAFKRIDNLPNILPQFRPNTQHRHAAPPHYHFDQRLNRQPLLERPSNRPVGFFEKMGPPPQQPNMYNRYPPKNILRGPPPEDRRRLPLRVNYDLDDHRPLGPQPPQSLDEQSPMAEDRIMNEDPRRSQLINGPELNLYQTPPNIPINNRRNGNGDAEVETLQMIQAKNDKEKDSADADEHEDGDEEKTEIQTDTVKVVAKEPERESGGDKTIYKVYPVNTAPIIDVERNEPVIIGSKSEPPLHPSKINGDFDFQQQDRNEAPILKPHPRPPTFPAKFDFPYPLERPDSIRHPEAASNKISDLNQESFNYNNQWNSVNDNLESRIVTGGKPNFAPNQISATLKTYTEKPIAIAYTPTEPNLNADKYSMPNYGSPVIPEIRPGSVDNDDIGHGPKNSEITVHATMHTNPNVKVPFRGPIYQEPSNHKFNHKIDVDVDSDPVPPQLDFQAPFQASVKLDASTNQGWSVVRDKNRTTTEEAEVTTLPLATTSEFDIENFKPQLIGGFKPLYSMPDEGRKSEDIADRAEK</sequence>
<accession>N6TRJ4</accession>
<feature type="compositionally biased region" description="Basic and acidic residues" evidence="1">
    <location>
        <begin position="1291"/>
        <end position="1305"/>
    </location>
</feature>
<dbReference type="Proteomes" id="UP000019118">
    <property type="component" value="Unassembled WGS sequence"/>
</dbReference>
<reference evidence="3 5" key="1">
    <citation type="journal article" date="2013" name="Genome Biol.">
        <title>Draft genome of the mountain pine beetle, Dendroctonus ponderosae Hopkins, a major forest pest.</title>
        <authorList>
            <person name="Keeling C.I."/>
            <person name="Yuen M.M."/>
            <person name="Liao N.Y."/>
            <person name="Docking T.R."/>
            <person name="Chan S.K."/>
            <person name="Taylor G.A."/>
            <person name="Palmquist D.L."/>
            <person name="Jackman S.D."/>
            <person name="Nguyen A."/>
            <person name="Li M."/>
            <person name="Henderson H."/>
            <person name="Janes J.K."/>
            <person name="Zhao Y."/>
            <person name="Pandoh P."/>
            <person name="Moore R."/>
            <person name="Sperling F.A."/>
            <person name="Huber D.P."/>
            <person name="Birol I."/>
            <person name="Jones S.J."/>
            <person name="Bohlmann J."/>
        </authorList>
    </citation>
    <scope>NUCLEOTIDE SEQUENCE</scope>
</reference>
<feature type="signal peptide" evidence="2">
    <location>
        <begin position="1"/>
        <end position="23"/>
    </location>
</feature>
<feature type="compositionally biased region" description="Acidic residues" evidence="1">
    <location>
        <begin position="958"/>
        <end position="967"/>
    </location>
</feature>
<feature type="region of interest" description="Disordered" evidence="1">
    <location>
        <begin position="832"/>
        <end position="934"/>
    </location>
</feature>
<dbReference type="OMA" id="TPNIHDF"/>
<feature type="region of interest" description="Disordered" evidence="1">
    <location>
        <begin position="1286"/>
        <end position="1305"/>
    </location>
</feature>
<keyword evidence="2" id="KW-0732">Signal</keyword>
<organism evidence="3">
    <name type="scientific">Dendroctonus ponderosae</name>
    <name type="common">Mountain pine beetle</name>
    <dbReference type="NCBI Taxonomy" id="77166"/>
    <lineage>
        <taxon>Eukaryota</taxon>
        <taxon>Metazoa</taxon>
        <taxon>Ecdysozoa</taxon>
        <taxon>Arthropoda</taxon>
        <taxon>Hexapoda</taxon>
        <taxon>Insecta</taxon>
        <taxon>Pterygota</taxon>
        <taxon>Neoptera</taxon>
        <taxon>Endopterygota</taxon>
        <taxon>Coleoptera</taxon>
        <taxon>Polyphaga</taxon>
        <taxon>Cucujiformia</taxon>
        <taxon>Curculionidae</taxon>
        <taxon>Scolytinae</taxon>
        <taxon>Dendroctonus</taxon>
    </lineage>
</organism>
<name>N6TRJ4_DENPD</name>
<evidence type="ECO:0000313" key="3">
    <source>
        <dbReference type="EMBL" id="ENN70941.1"/>
    </source>
</evidence>
<feature type="region of interest" description="Disordered" evidence="1">
    <location>
        <begin position="338"/>
        <end position="363"/>
    </location>
</feature>
<gene>
    <name evidence="4" type="primary">109544844</name>
    <name evidence="3" type="ORF">YQE_12343</name>
</gene>
<feature type="compositionally biased region" description="Low complexity" evidence="1">
    <location>
        <begin position="338"/>
        <end position="358"/>
    </location>
</feature>
<dbReference type="EMBL" id="KB741280">
    <property type="protein sequence ID" value="ENN70941.1"/>
    <property type="molecule type" value="Genomic_DNA"/>
</dbReference>
<dbReference type="EnsemblMetazoa" id="XM_019915215.1">
    <property type="protein sequence ID" value="XP_019770774.1"/>
    <property type="gene ID" value="LOC109544844"/>
</dbReference>
<feature type="region of interest" description="Disordered" evidence="1">
    <location>
        <begin position="470"/>
        <end position="502"/>
    </location>
</feature>
<dbReference type="KEGG" id="dpa:109544844"/>
<dbReference type="OrthoDB" id="7482953at2759"/>
<feature type="region of interest" description="Disordered" evidence="1">
    <location>
        <begin position="725"/>
        <end position="774"/>
    </location>
</feature>